<evidence type="ECO:0000313" key="2">
    <source>
        <dbReference type="EMBL" id="PKU97320.1"/>
    </source>
</evidence>
<feature type="coiled-coil region" evidence="1">
    <location>
        <begin position="322"/>
        <end position="395"/>
    </location>
</feature>
<dbReference type="Proteomes" id="UP000233783">
    <property type="component" value="Unassembled WGS sequence"/>
</dbReference>
<comment type="caution">
    <text evidence="2">The sequence shown here is derived from an EMBL/GenBank/DDBJ whole genome shotgun (WGS) entry which is preliminary data.</text>
</comment>
<proteinExistence type="predicted"/>
<name>A0A2N3QX88_9BIFI</name>
<reference evidence="2 3" key="1">
    <citation type="submission" date="2017-10" db="EMBL/GenBank/DDBJ databases">
        <title>Bifidobacterium genomics.</title>
        <authorList>
            <person name="Lugli G.A."/>
            <person name="Milani C."/>
            <person name="Mancabelli L."/>
        </authorList>
    </citation>
    <scope>NUCLEOTIDE SEQUENCE [LARGE SCALE GENOMIC DNA]</scope>
    <source>
        <strain evidence="2 3">1744B</strain>
    </source>
</reference>
<protein>
    <submittedName>
        <fullName evidence="2">Uncharacterized protein</fullName>
    </submittedName>
</protein>
<dbReference type="AlphaFoldDB" id="A0A2N3QX88"/>
<sequence length="707" mass="80171">MVQQSNKYRRSWGLFIRNNNGDGQFLRIIDYVTDAAGNGYYKWVAHENWWERSGTPRADDPKTLYNPNFFRIMATSLSDFRFLQWTPNYDRPDRPTVNFFQSELHATVPPLYEVIDTPANSAKELPHVLARGIRYSGHPTEKILLPFSWNNGIVEAAVLNREMVTIQHRTLTLSATAPNTVPHVKLKNGDIQTVNSRSGKDDRLVYVQPKLPESTSHVLIKPMQQMAQSYVNWYIRKEQAMNSSELMHDAGTILERAFEKSENLEQYLGVKPAPDDLRNLQIALKATIHSNTDDVSAIIYNLMKQDDAIMSSFRQQAAAELADEFKQQKLELLEQLDVLQEQRETQTKTVRQLTAQVKDLNEELQQKHREIRDAQAELELQEEEQHKALQDLEENIALKIGLQQIAQQNRTLMEEQASQHTPNEEQQLRSAPLMEPTKVHLSDDVQHALTQNLQALCCMLTEQRSKNNEKLTAFATQLCRTLHTTRLLAIDTAHVPAIANGLSFALTGVPAQHVGIPVDFSDFTRLEAFLNNSASPVFVLDNVFDTVNESLLFALNRYHPSGTIVILPIGSFANLRLVAPEVWQRVFYVPTSGMIELPVPSRPTLHRSRATFIRTHADSDAVLAQFDALRTTVKITPNALMMPAEIMALGHGSDYARQWVMPHLCLETYAYQGLEAAIALCQDRGNNAIVHRLTALINRIDHGSPTR</sequence>
<evidence type="ECO:0000313" key="3">
    <source>
        <dbReference type="Proteomes" id="UP000233783"/>
    </source>
</evidence>
<keyword evidence="1" id="KW-0175">Coiled coil</keyword>
<evidence type="ECO:0000256" key="1">
    <source>
        <dbReference type="SAM" id="Coils"/>
    </source>
</evidence>
<dbReference type="RefSeq" id="WP_101393444.1">
    <property type="nucleotide sequence ID" value="NZ_PCHB01000007.1"/>
</dbReference>
<organism evidence="2 3">
    <name type="scientific">Bifidobacterium pseudolongum subsp. globosum</name>
    <dbReference type="NCBI Taxonomy" id="1690"/>
    <lineage>
        <taxon>Bacteria</taxon>
        <taxon>Bacillati</taxon>
        <taxon>Actinomycetota</taxon>
        <taxon>Actinomycetes</taxon>
        <taxon>Bifidobacteriales</taxon>
        <taxon>Bifidobacteriaceae</taxon>
        <taxon>Bifidobacterium</taxon>
    </lineage>
</organism>
<dbReference type="EMBL" id="PCHB01000007">
    <property type="protein sequence ID" value="PKU97320.1"/>
    <property type="molecule type" value="Genomic_DNA"/>
</dbReference>
<gene>
    <name evidence="2" type="ORF">CQR56_0788</name>
</gene>
<accession>A0A2N3QX88</accession>